<dbReference type="EMBL" id="JAOPGA020000946">
    <property type="protein sequence ID" value="KAL0483253.1"/>
    <property type="molecule type" value="Genomic_DNA"/>
</dbReference>
<evidence type="ECO:0000256" key="1">
    <source>
        <dbReference type="SAM" id="MobiDB-lite"/>
    </source>
</evidence>
<proteinExistence type="predicted"/>
<gene>
    <name evidence="2" type="ORF">AKO1_011527</name>
</gene>
<evidence type="ECO:0000313" key="2">
    <source>
        <dbReference type="EMBL" id="KAL0483253.1"/>
    </source>
</evidence>
<keyword evidence="3" id="KW-1185">Reference proteome</keyword>
<name>A0AAW2Z1V1_9EUKA</name>
<sequence>MGQAKSRKRDAQSDDEESECEYQSPYMFNVGVGAEKSFDCLITIDGRCIIRGTKIFSDDYEYVIRDMKQGSCILNLFPSTASRFIVTTLNWKTLNRRGFRKWFVGKPNCVQFDFLMVNTSYDRYDIYLYLRRGERSEW</sequence>
<feature type="region of interest" description="Disordered" evidence="1">
    <location>
        <begin position="1"/>
        <end position="20"/>
    </location>
</feature>
<organism evidence="2 3">
    <name type="scientific">Acrasis kona</name>
    <dbReference type="NCBI Taxonomy" id="1008807"/>
    <lineage>
        <taxon>Eukaryota</taxon>
        <taxon>Discoba</taxon>
        <taxon>Heterolobosea</taxon>
        <taxon>Tetramitia</taxon>
        <taxon>Eutetramitia</taxon>
        <taxon>Acrasidae</taxon>
        <taxon>Acrasis</taxon>
    </lineage>
</organism>
<dbReference type="AlphaFoldDB" id="A0AAW2Z1V1"/>
<comment type="caution">
    <text evidence="2">The sequence shown here is derived from an EMBL/GenBank/DDBJ whole genome shotgun (WGS) entry which is preliminary data.</text>
</comment>
<reference evidence="2 3" key="1">
    <citation type="submission" date="2024-03" db="EMBL/GenBank/DDBJ databases">
        <title>The Acrasis kona genome and developmental transcriptomes reveal deep origins of eukaryotic multicellular pathways.</title>
        <authorList>
            <person name="Sheikh S."/>
            <person name="Fu C.-J."/>
            <person name="Brown M.W."/>
            <person name="Baldauf S.L."/>
        </authorList>
    </citation>
    <scope>NUCLEOTIDE SEQUENCE [LARGE SCALE GENOMIC DNA]</scope>
    <source>
        <strain evidence="2 3">ATCC MYA-3509</strain>
    </source>
</reference>
<dbReference type="Proteomes" id="UP001431209">
    <property type="component" value="Unassembled WGS sequence"/>
</dbReference>
<accession>A0AAW2Z1V1</accession>
<evidence type="ECO:0000313" key="3">
    <source>
        <dbReference type="Proteomes" id="UP001431209"/>
    </source>
</evidence>
<protein>
    <submittedName>
        <fullName evidence="2">Cationic amino acid transporter 3, mitochondrial</fullName>
    </submittedName>
</protein>